<feature type="region of interest" description="Disordered" evidence="1">
    <location>
        <begin position="304"/>
        <end position="329"/>
    </location>
</feature>
<feature type="region of interest" description="Disordered" evidence="1">
    <location>
        <begin position="1"/>
        <end position="45"/>
    </location>
</feature>
<sequence length="329" mass="36368">MLQLSTSPLVSAMNFSDESQTSPALAGPTSKLDNKPNKSNPKSDVQCLDEKLSNLNLADLDGEEDTTESSDKDEVVLSHFDPAQCLFCNHHSASLTKNISHMQRCHSLFIPCPDRLIVDSETLIQYLHLVIFEYGECLYCGSIRNTPQAAQQHMTGKGHCRIDITKEDSEFRDFYRLVPNSDSEDDKMTTGNSTVDSFVAGDGKTRRLASGKVVSHRSARKPRACQPVARVEDKNAGDSVSRGANILLSEIPSALSSSGSGKKDLAAAEKREMSFNKQLTTLRSGDRQAIAHLPLSQQRALVAKAKHQQEKWNREQVSQEIKRQLKSNP</sequence>
<evidence type="ECO:0000313" key="3">
    <source>
        <dbReference type="EMBL" id="ROV87236.1"/>
    </source>
</evidence>
<reference evidence="3 4" key="1">
    <citation type="submission" date="2015-09" db="EMBL/GenBank/DDBJ databases">
        <title>Host preference determinants of Valsa canker pathogens revealed by comparative genomics.</title>
        <authorList>
            <person name="Yin Z."/>
            <person name="Huang L."/>
        </authorList>
    </citation>
    <scope>NUCLEOTIDE SEQUENCE [LARGE SCALE GENOMIC DNA]</scope>
    <source>
        <strain evidence="3 4">03-1</strain>
    </source>
</reference>
<dbReference type="PANTHER" id="PTHR13182">
    <property type="entry name" value="ZINC FINGER PROTEIN 622"/>
    <property type="match status" value="1"/>
</dbReference>
<keyword evidence="4" id="KW-1185">Reference proteome</keyword>
<comment type="caution">
    <text evidence="3">The sequence shown here is derived from an EMBL/GenBank/DDBJ whole genome shotgun (WGS) entry which is preliminary data.</text>
</comment>
<dbReference type="InterPro" id="IPR036236">
    <property type="entry name" value="Znf_C2H2_sf"/>
</dbReference>
<dbReference type="PANTHER" id="PTHR13182:SF8">
    <property type="entry name" value="CYTOPLASMIC 60S SUBUNIT BIOGENESIS FACTOR ZNF622"/>
    <property type="match status" value="1"/>
</dbReference>
<dbReference type="Pfam" id="PF12756">
    <property type="entry name" value="zf-C2H2_2"/>
    <property type="match status" value="1"/>
</dbReference>
<feature type="compositionally biased region" description="Basic residues" evidence="1">
    <location>
        <begin position="209"/>
        <end position="223"/>
    </location>
</feature>
<dbReference type="STRING" id="356882.A0A423V8U5"/>
<dbReference type="EMBL" id="LKEA01000101">
    <property type="protein sequence ID" value="ROV87236.1"/>
    <property type="molecule type" value="Genomic_DNA"/>
</dbReference>
<feature type="compositionally biased region" description="Polar residues" evidence="1">
    <location>
        <begin position="1"/>
        <end position="23"/>
    </location>
</feature>
<dbReference type="InterPro" id="IPR041661">
    <property type="entry name" value="ZN622/Rei1/Reh1_Znf-C2H2"/>
</dbReference>
<organism evidence="3 4">
    <name type="scientific">Cytospora schulzeri</name>
    <dbReference type="NCBI Taxonomy" id="448051"/>
    <lineage>
        <taxon>Eukaryota</taxon>
        <taxon>Fungi</taxon>
        <taxon>Dikarya</taxon>
        <taxon>Ascomycota</taxon>
        <taxon>Pezizomycotina</taxon>
        <taxon>Sordariomycetes</taxon>
        <taxon>Sordariomycetidae</taxon>
        <taxon>Diaporthales</taxon>
        <taxon>Cytosporaceae</taxon>
        <taxon>Cytospora</taxon>
    </lineage>
</organism>
<dbReference type="GO" id="GO:0042273">
    <property type="term" value="P:ribosomal large subunit biogenesis"/>
    <property type="evidence" value="ECO:0007669"/>
    <property type="project" value="TreeGrafter"/>
</dbReference>
<evidence type="ECO:0000259" key="2">
    <source>
        <dbReference type="Pfam" id="PF12756"/>
    </source>
</evidence>
<evidence type="ECO:0000313" key="4">
    <source>
        <dbReference type="Proteomes" id="UP000283895"/>
    </source>
</evidence>
<accession>A0A423V8U5</accession>
<proteinExistence type="predicted"/>
<dbReference type="GO" id="GO:0030687">
    <property type="term" value="C:preribosome, large subunit precursor"/>
    <property type="evidence" value="ECO:0007669"/>
    <property type="project" value="TreeGrafter"/>
</dbReference>
<evidence type="ECO:0000256" key="1">
    <source>
        <dbReference type="SAM" id="MobiDB-lite"/>
    </source>
</evidence>
<dbReference type="OrthoDB" id="19329at2759"/>
<dbReference type="AlphaFoldDB" id="A0A423V8U5"/>
<dbReference type="SUPFAM" id="SSF57667">
    <property type="entry name" value="beta-beta-alpha zinc fingers"/>
    <property type="match status" value="1"/>
</dbReference>
<protein>
    <recommendedName>
        <fullName evidence="2">ZN622/Rei1/Reh1 zinc finger C2H2-type domain-containing protein</fullName>
    </recommendedName>
</protein>
<dbReference type="InterPro" id="IPR040025">
    <property type="entry name" value="Znf622/Rei1/Reh1"/>
</dbReference>
<feature type="domain" description="ZN622/Rei1/Reh1 zinc finger C2H2-type" evidence="2">
    <location>
        <begin position="84"/>
        <end position="177"/>
    </location>
</feature>
<feature type="region of interest" description="Disordered" evidence="1">
    <location>
        <begin position="209"/>
        <end position="236"/>
    </location>
</feature>
<dbReference type="Proteomes" id="UP000283895">
    <property type="component" value="Unassembled WGS sequence"/>
</dbReference>
<gene>
    <name evidence="3" type="ORF">VMCG_10764</name>
</gene>
<name>A0A423V8U5_9PEZI</name>